<proteinExistence type="predicted"/>
<comment type="caution">
    <text evidence="1">The sequence shown here is derived from an EMBL/GenBank/DDBJ whole genome shotgun (WGS) entry which is preliminary data.</text>
</comment>
<organism evidence="1 2">
    <name type="scientific">Mytilus edulis</name>
    <name type="common">Blue mussel</name>
    <dbReference type="NCBI Taxonomy" id="6550"/>
    <lineage>
        <taxon>Eukaryota</taxon>
        <taxon>Metazoa</taxon>
        <taxon>Spiralia</taxon>
        <taxon>Lophotrochozoa</taxon>
        <taxon>Mollusca</taxon>
        <taxon>Bivalvia</taxon>
        <taxon>Autobranchia</taxon>
        <taxon>Pteriomorphia</taxon>
        <taxon>Mytilida</taxon>
        <taxon>Mytiloidea</taxon>
        <taxon>Mytilidae</taxon>
        <taxon>Mytilinae</taxon>
        <taxon>Mytilus</taxon>
    </lineage>
</organism>
<evidence type="ECO:0000313" key="2">
    <source>
        <dbReference type="Proteomes" id="UP000683360"/>
    </source>
</evidence>
<accession>A0A8S3V516</accession>
<reference evidence="1" key="1">
    <citation type="submission" date="2021-03" db="EMBL/GenBank/DDBJ databases">
        <authorList>
            <person name="Bekaert M."/>
        </authorList>
    </citation>
    <scope>NUCLEOTIDE SEQUENCE</scope>
</reference>
<dbReference type="AlphaFoldDB" id="A0A8S3V516"/>
<name>A0A8S3V516_MYTED</name>
<protein>
    <submittedName>
        <fullName evidence="1">Uncharacterized protein</fullName>
    </submittedName>
</protein>
<sequence length="162" mass="18592">MVINLNSTYNRIKAYANYSISYNCFKSNANTKMYVSDCRPVNETTKFQCGSNGESITDESLSINFHPPHVMECLKINNISLEFKTDVCNGHSKYTCEINLFEIFDGRRLEPCLVVQTRRIHIEYNCIKESSQVISEASPAPPHFTKPHTGIYQTIFYMLTIN</sequence>
<dbReference type="Proteomes" id="UP000683360">
    <property type="component" value="Unassembled WGS sequence"/>
</dbReference>
<dbReference type="EMBL" id="CAJPWZ010003022">
    <property type="protein sequence ID" value="CAG2249928.1"/>
    <property type="molecule type" value="Genomic_DNA"/>
</dbReference>
<gene>
    <name evidence="1" type="ORF">MEDL_61680</name>
</gene>
<evidence type="ECO:0000313" key="1">
    <source>
        <dbReference type="EMBL" id="CAG2249928.1"/>
    </source>
</evidence>
<keyword evidence="2" id="KW-1185">Reference proteome</keyword>